<keyword evidence="3" id="KW-1185">Reference proteome</keyword>
<dbReference type="AlphaFoldDB" id="A0A285ZTH5"/>
<reference evidence="3" key="1">
    <citation type="submission" date="2017-09" db="EMBL/GenBank/DDBJ databases">
        <authorList>
            <person name="Varghese N."/>
            <person name="Submissions S."/>
        </authorList>
    </citation>
    <scope>NUCLEOTIDE SEQUENCE [LARGE SCALE GENOMIC DNA]</scope>
    <source>
        <strain evidence="3">CGMCC 1.12803</strain>
    </source>
</reference>
<proteinExistence type="predicted"/>
<protein>
    <submittedName>
        <fullName evidence="2">Uncharacterized protein</fullName>
    </submittedName>
</protein>
<organism evidence="2 3">
    <name type="scientific">Pedobacter xixiisoli</name>
    <dbReference type="NCBI Taxonomy" id="1476464"/>
    <lineage>
        <taxon>Bacteria</taxon>
        <taxon>Pseudomonadati</taxon>
        <taxon>Bacteroidota</taxon>
        <taxon>Sphingobacteriia</taxon>
        <taxon>Sphingobacteriales</taxon>
        <taxon>Sphingobacteriaceae</taxon>
        <taxon>Pedobacter</taxon>
    </lineage>
</organism>
<evidence type="ECO:0000313" key="3">
    <source>
        <dbReference type="Proteomes" id="UP000219281"/>
    </source>
</evidence>
<keyword evidence="1" id="KW-1133">Transmembrane helix</keyword>
<keyword evidence="1" id="KW-0812">Transmembrane</keyword>
<evidence type="ECO:0000313" key="2">
    <source>
        <dbReference type="EMBL" id="SOD12932.1"/>
    </source>
</evidence>
<gene>
    <name evidence="2" type="ORF">SAMN06297358_0922</name>
</gene>
<dbReference type="RefSeq" id="WP_097129175.1">
    <property type="nucleotide sequence ID" value="NZ_OCMT01000001.1"/>
</dbReference>
<evidence type="ECO:0000256" key="1">
    <source>
        <dbReference type="SAM" id="Phobius"/>
    </source>
</evidence>
<name>A0A285ZTH5_9SPHI</name>
<keyword evidence="1" id="KW-0472">Membrane</keyword>
<dbReference type="Proteomes" id="UP000219281">
    <property type="component" value="Unassembled WGS sequence"/>
</dbReference>
<feature type="transmembrane region" description="Helical" evidence="1">
    <location>
        <begin position="36"/>
        <end position="56"/>
    </location>
</feature>
<dbReference type="EMBL" id="OCMT01000001">
    <property type="protein sequence ID" value="SOD12932.1"/>
    <property type="molecule type" value="Genomic_DNA"/>
</dbReference>
<sequence length="62" mass="7222">MKNTLLILVAALLVVSFFLANNFAFEFHYTYYIVDYASILRGIAMLLVVIWLILFFTKRTAK</sequence>
<accession>A0A285ZTH5</accession>